<name>A0A7T0BRI3_9BACT</name>
<sequence>MDSFLKIKVNSEVRTKLNTSTKLIVQNSIFFKLSFNETFIFIKKLLYKYIKIKSLKFFTYKFLTDKLYDNYNYNLSIINSIEIYNINIKFFFKSTFDFLKKNNCFFKPKIFRYFKFIYRQYLNKFIMNNALVYNSEVFADILCFDVCKFKVHIYFIKLLEGLKIFLNKHKTTVKIFKKLNQMLVNKGKFLFKLINIIFSYQKEFFLKKKFFLIRKIKTNCIKKYLNVSESTLSRLLNNKYIYIKGLGFHKLILLVGKYPKKKLLIT</sequence>
<dbReference type="GO" id="GO:0001216">
    <property type="term" value="F:DNA-binding transcription activator activity"/>
    <property type="evidence" value="ECO:0007669"/>
    <property type="project" value="InterPro"/>
</dbReference>
<dbReference type="Pfam" id="PF04552">
    <property type="entry name" value="Sigma54_DBD"/>
    <property type="match status" value="1"/>
</dbReference>
<accession>A0A7T0BRI3</accession>
<evidence type="ECO:0000313" key="3">
    <source>
        <dbReference type="Proteomes" id="UP000594451"/>
    </source>
</evidence>
<feature type="domain" description="RNA polymerase sigma factor 54 DNA-binding" evidence="1">
    <location>
        <begin position="170"/>
        <end position="242"/>
    </location>
</feature>
<evidence type="ECO:0000313" key="2">
    <source>
        <dbReference type="EMBL" id="QPJ58413.1"/>
    </source>
</evidence>
<gene>
    <name evidence="2" type="ORF">E5P55_00205</name>
</gene>
<dbReference type="Proteomes" id="UP000594451">
    <property type="component" value="Chromosome"/>
</dbReference>
<dbReference type="EMBL" id="CP039370">
    <property type="protein sequence ID" value="QPJ58413.1"/>
    <property type="molecule type" value="Genomic_DNA"/>
</dbReference>
<organism evidence="2 3">
    <name type="scientific">Candidatus Pinguicoccus supinus</name>
    <dbReference type="NCBI Taxonomy" id="2529394"/>
    <lineage>
        <taxon>Bacteria</taxon>
        <taxon>Pseudomonadati</taxon>
        <taxon>Verrucomicrobiota</taxon>
        <taxon>Candidatus Pinguicoccus</taxon>
    </lineage>
</organism>
<reference evidence="2 3" key="1">
    <citation type="journal article" date="2020" name="Sci. Rep.">
        <title>Morphology, ultrastructure, genomics, and phylogeny of Euplotes vanleeuwenhoeki sp. nov. and its ultra-reduced endosymbiont Candidatus Pinguicoccus supinus sp. nov.</title>
        <authorList>
            <person name="Serra V."/>
            <person name="Gammuto L."/>
            <person name="Nitla V."/>
            <person name="Castelli M."/>
            <person name="Lanzoni O."/>
            <person name="Sassera D."/>
            <person name="Bandi C."/>
            <person name="Sandeep B.V."/>
            <person name="Verni F."/>
            <person name="Modeo L."/>
            <person name="Petroni G."/>
        </authorList>
    </citation>
    <scope>NUCLEOTIDE SEQUENCE [LARGE SCALE GENOMIC DNA]</scope>
    <source>
        <strain evidence="2 3">KKR18_Esm</strain>
    </source>
</reference>
<proteinExistence type="predicted"/>
<evidence type="ECO:0000259" key="1">
    <source>
        <dbReference type="Pfam" id="PF04552"/>
    </source>
</evidence>
<protein>
    <recommendedName>
        <fullName evidence="1">RNA polymerase sigma factor 54 DNA-binding domain-containing protein</fullName>
    </recommendedName>
</protein>
<dbReference type="InterPro" id="IPR007634">
    <property type="entry name" value="RNA_pol_sigma_54_DNA-bd"/>
</dbReference>
<keyword evidence="3" id="KW-1185">Reference proteome</keyword>
<dbReference type="AlphaFoldDB" id="A0A7T0BRI3"/>
<dbReference type="KEGG" id="psup:E5P55_00205"/>